<dbReference type="InterPro" id="IPR011993">
    <property type="entry name" value="PH-like_dom_sf"/>
</dbReference>
<feature type="compositionally biased region" description="Polar residues" evidence="3">
    <location>
        <begin position="205"/>
        <end position="225"/>
    </location>
</feature>
<evidence type="ECO:0000256" key="3">
    <source>
        <dbReference type="SAM" id="MobiDB-lite"/>
    </source>
</evidence>
<dbReference type="PANTHER" id="PTHR16186">
    <property type="entry name" value="SIGNAL-TRANSDUCING ADAPTOR PROTEIN-RELATED"/>
    <property type="match status" value="1"/>
</dbReference>
<dbReference type="CDD" id="cd00173">
    <property type="entry name" value="SH2"/>
    <property type="match status" value="1"/>
</dbReference>
<evidence type="ECO:0000259" key="4">
    <source>
        <dbReference type="PROSITE" id="PS50001"/>
    </source>
</evidence>
<comment type="caution">
    <text evidence="5">The sequence shown here is derived from an EMBL/GenBank/DDBJ whole genome shotgun (WGS) entry which is preliminary data.</text>
</comment>
<evidence type="ECO:0000313" key="5">
    <source>
        <dbReference type="EMBL" id="OQV14486.1"/>
    </source>
</evidence>
<dbReference type="InterPro" id="IPR000980">
    <property type="entry name" value="SH2"/>
</dbReference>
<dbReference type="AlphaFoldDB" id="A0A1W0WH03"/>
<feature type="compositionally biased region" description="Polar residues" evidence="3">
    <location>
        <begin position="455"/>
        <end position="464"/>
    </location>
</feature>
<dbReference type="Gene3D" id="2.30.29.30">
    <property type="entry name" value="Pleckstrin-homology domain (PH domain)/Phosphotyrosine-binding domain (PTB)"/>
    <property type="match status" value="1"/>
</dbReference>
<feature type="domain" description="SH2" evidence="4">
    <location>
        <begin position="271"/>
        <end position="384"/>
    </location>
</feature>
<dbReference type="GO" id="GO:0035591">
    <property type="term" value="F:signaling adaptor activity"/>
    <property type="evidence" value="ECO:0007669"/>
    <property type="project" value="InterPro"/>
</dbReference>
<dbReference type="EMBL" id="MTYJ01000104">
    <property type="protein sequence ID" value="OQV14486.1"/>
    <property type="molecule type" value="Genomic_DNA"/>
</dbReference>
<proteinExistence type="predicted"/>
<accession>A0A1W0WH03</accession>
<feature type="compositionally biased region" description="Pro residues" evidence="3">
    <location>
        <begin position="532"/>
        <end position="545"/>
    </location>
</feature>
<dbReference type="Pfam" id="PF00017">
    <property type="entry name" value="SH2"/>
    <property type="match status" value="1"/>
</dbReference>
<dbReference type="PROSITE" id="PS50001">
    <property type="entry name" value="SH2"/>
    <property type="match status" value="1"/>
</dbReference>
<feature type="region of interest" description="Disordered" evidence="3">
    <location>
        <begin position="198"/>
        <end position="249"/>
    </location>
</feature>
<name>A0A1W0WH03_HYPEX</name>
<feature type="compositionally biased region" description="Low complexity" evidence="3">
    <location>
        <begin position="546"/>
        <end position="560"/>
    </location>
</feature>
<dbReference type="SUPFAM" id="SSF55550">
    <property type="entry name" value="SH2 domain"/>
    <property type="match status" value="1"/>
</dbReference>
<evidence type="ECO:0000256" key="2">
    <source>
        <dbReference type="PROSITE-ProRule" id="PRU00191"/>
    </source>
</evidence>
<feature type="compositionally biased region" description="Polar residues" evidence="3">
    <location>
        <begin position="415"/>
        <end position="429"/>
    </location>
</feature>
<keyword evidence="6" id="KW-1185">Reference proteome</keyword>
<feature type="compositionally biased region" description="Low complexity" evidence="3">
    <location>
        <begin position="573"/>
        <end position="582"/>
    </location>
</feature>
<feature type="compositionally biased region" description="Basic and acidic residues" evidence="3">
    <location>
        <begin position="485"/>
        <end position="498"/>
    </location>
</feature>
<gene>
    <name evidence="5" type="ORF">BV898_11328</name>
</gene>
<evidence type="ECO:0000313" key="6">
    <source>
        <dbReference type="Proteomes" id="UP000192578"/>
    </source>
</evidence>
<organism evidence="5 6">
    <name type="scientific">Hypsibius exemplaris</name>
    <name type="common">Freshwater tardigrade</name>
    <dbReference type="NCBI Taxonomy" id="2072580"/>
    <lineage>
        <taxon>Eukaryota</taxon>
        <taxon>Metazoa</taxon>
        <taxon>Ecdysozoa</taxon>
        <taxon>Tardigrada</taxon>
        <taxon>Eutardigrada</taxon>
        <taxon>Parachela</taxon>
        <taxon>Hypsibioidea</taxon>
        <taxon>Hypsibiidae</taxon>
        <taxon>Hypsibius</taxon>
    </lineage>
</organism>
<protein>
    <recommendedName>
        <fullName evidence="4">SH2 domain-containing protein</fullName>
    </recommendedName>
</protein>
<feature type="compositionally biased region" description="Acidic residues" evidence="3">
    <location>
        <begin position="440"/>
        <end position="453"/>
    </location>
</feature>
<feature type="compositionally biased region" description="Pro residues" evidence="3">
    <location>
        <begin position="583"/>
        <end position="600"/>
    </location>
</feature>
<sequence>MGILRRRQNETSLSRLGLKHRHLLEQPDVYFHGPIRFKIDGSYRNCLALLRPGHLSIRDRKNLEKIDATIRLTKGITFHTNGTSITAGQVHSNTNNVIGRRAAPEKARLVKFEIHTTGSPPAVTTTTAHGQATEIADSDQPEDACQLRKYEFKCKSQAVRDLWKAYILALSAGISPSDCGVHLLPGQIMQIDRLLEMEQKRRSSQRSLPPVTSRSSTETAMSTVSHKGRHSEHRTPLQKSKSAHTSSTVAVARDNTRHKFYKDSSKGVPSYFFEYISREMSEAILTMGSMYGNLLMRRSTSFPNSYALSFRSILNRNTEIFHYEIGPFKKNNSIDHYFEIKMEGKHPKFKCLNDVVKYFIRLTDGLAKCFTTNDLETLGIKQPPYATHYEPPADYEEHPDHGRKPAAPPPLPAQNGRTQSVKQRSSKSGDPNCEEIIMLNDDDDDDDDNEDADTFTGSSVSHVRQSLPPTPPAPLQKSKSSSPKTSEDTPKAQRREQQSVRFTIETAADGDAEPIPEARQQPVRQKNVERIPSPPKLTSPSPPKKTAPAVPAAAPAKAVVQKSDTFSTPTHCPAATKSTAAPVPVPPPPPPPFVSSPPATPLHSDANKKLSAVVGKCPSKHQAADRRSQFAPTEKNLFRIALECEEEVGKNNPDSIKDSSELARQLKGNVKLRVASLEVDDVTGKLVAPNFSRPQKKDFMGELAEKLKLRRQVVEQVC</sequence>
<feature type="compositionally biased region" description="Polar residues" evidence="3">
    <location>
        <begin position="237"/>
        <end position="249"/>
    </location>
</feature>
<dbReference type="InterPro" id="IPR039111">
    <property type="entry name" value="STAP1/STAP2"/>
</dbReference>
<feature type="region of interest" description="Disordered" evidence="3">
    <location>
        <begin position="383"/>
        <end position="604"/>
    </location>
</feature>
<keyword evidence="1 2" id="KW-0727">SH2 domain</keyword>
<dbReference type="Gene3D" id="3.30.505.10">
    <property type="entry name" value="SH2 domain"/>
    <property type="match status" value="1"/>
</dbReference>
<dbReference type="InterPro" id="IPR036860">
    <property type="entry name" value="SH2_dom_sf"/>
</dbReference>
<dbReference type="Proteomes" id="UP000192578">
    <property type="component" value="Unassembled WGS sequence"/>
</dbReference>
<dbReference type="PANTHER" id="PTHR16186:SF9">
    <property type="entry name" value="SH2 DOMAIN-CONTAINING PROTEIN"/>
    <property type="match status" value="1"/>
</dbReference>
<evidence type="ECO:0000256" key="1">
    <source>
        <dbReference type="ARBA" id="ARBA00022999"/>
    </source>
</evidence>
<dbReference type="OrthoDB" id="6086001at2759"/>
<reference evidence="6" key="1">
    <citation type="submission" date="2017-01" db="EMBL/GenBank/DDBJ databases">
        <title>Comparative genomics of anhydrobiosis in the tardigrade Hypsibius dujardini.</title>
        <authorList>
            <person name="Yoshida Y."/>
            <person name="Koutsovoulos G."/>
            <person name="Laetsch D."/>
            <person name="Stevens L."/>
            <person name="Kumar S."/>
            <person name="Horikawa D."/>
            <person name="Ishino K."/>
            <person name="Komine S."/>
            <person name="Tomita M."/>
            <person name="Blaxter M."/>
            <person name="Arakawa K."/>
        </authorList>
    </citation>
    <scope>NUCLEOTIDE SEQUENCE [LARGE SCALE GENOMIC DNA]</scope>
    <source>
        <strain evidence="6">Z151</strain>
    </source>
</reference>